<dbReference type="Gene3D" id="1.10.1520.10">
    <property type="entry name" value="Ribonuclease III domain"/>
    <property type="match status" value="1"/>
</dbReference>
<evidence type="ECO:0000256" key="10">
    <source>
        <dbReference type="ARBA" id="ARBA00022723"/>
    </source>
</evidence>
<dbReference type="GO" id="GO:0004525">
    <property type="term" value="F:ribonuclease III activity"/>
    <property type="evidence" value="ECO:0007669"/>
    <property type="project" value="UniProtKB-UniRule"/>
</dbReference>
<evidence type="ECO:0000256" key="4">
    <source>
        <dbReference type="ARBA" id="ARBA00011738"/>
    </source>
</evidence>
<evidence type="ECO:0000256" key="12">
    <source>
        <dbReference type="ARBA" id="ARBA00022801"/>
    </source>
</evidence>
<name>A0A953I9R2_SYMTR</name>
<feature type="binding site" evidence="15">
    <location>
        <position position="123"/>
    </location>
    <ligand>
        <name>Mg(2+)</name>
        <dbReference type="ChEBI" id="CHEBI:18420"/>
    </ligand>
</feature>
<comment type="function">
    <text evidence="15">Digests double-stranded RNA. Involved in the processing of primary rRNA transcript to yield the immediate precursors to the large and small rRNAs (23S and 16S). Processes some mRNAs, and tRNAs when they are encoded in the rRNA operon. Processes pre-crRNA and tracrRNA of type II CRISPR loci if present in the organism.</text>
</comment>
<feature type="domain" description="RNase III" evidence="17">
    <location>
        <begin position="16"/>
        <end position="137"/>
    </location>
</feature>
<proteinExistence type="inferred from homology"/>
<dbReference type="SUPFAM" id="SSF54768">
    <property type="entry name" value="dsRNA-binding domain-like"/>
    <property type="match status" value="1"/>
</dbReference>
<evidence type="ECO:0000256" key="5">
    <source>
        <dbReference type="ARBA" id="ARBA00022490"/>
    </source>
</evidence>
<evidence type="ECO:0000313" key="18">
    <source>
        <dbReference type="EMBL" id="MBY6276221.1"/>
    </source>
</evidence>
<dbReference type="InterPro" id="IPR014720">
    <property type="entry name" value="dsRBD_dom"/>
</dbReference>
<dbReference type="SMART" id="SM00358">
    <property type="entry name" value="DSRM"/>
    <property type="match status" value="1"/>
</dbReference>
<dbReference type="HAMAP" id="MF_00104">
    <property type="entry name" value="RNase_III"/>
    <property type="match status" value="1"/>
</dbReference>
<dbReference type="GO" id="GO:0006364">
    <property type="term" value="P:rRNA processing"/>
    <property type="evidence" value="ECO:0007669"/>
    <property type="project" value="UniProtKB-UniRule"/>
</dbReference>
<evidence type="ECO:0000256" key="2">
    <source>
        <dbReference type="ARBA" id="ARBA00004496"/>
    </source>
</evidence>
<dbReference type="PANTHER" id="PTHR11207:SF0">
    <property type="entry name" value="RIBONUCLEASE 3"/>
    <property type="match status" value="1"/>
</dbReference>
<evidence type="ECO:0000256" key="14">
    <source>
        <dbReference type="ARBA" id="ARBA00022884"/>
    </source>
</evidence>
<dbReference type="SUPFAM" id="SSF69065">
    <property type="entry name" value="RNase III domain-like"/>
    <property type="match status" value="1"/>
</dbReference>
<keyword evidence="10 15" id="KW-0479">Metal-binding</keyword>
<dbReference type="GO" id="GO:0046872">
    <property type="term" value="F:metal ion binding"/>
    <property type="evidence" value="ECO:0007669"/>
    <property type="project" value="UniProtKB-KW"/>
</dbReference>
<comment type="similarity">
    <text evidence="3">Belongs to the ribonuclease III family.</text>
</comment>
<evidence type="ECO:0000256" key="11">
    <source>
        <dbReference type="ARBA" id="ARBA00022759"/>
    </source>
</evidence>
<evidence type="ECO:0000313" key="19">
    <source>
        <dbReference type="Proteomes" id="UP000732377"/>
    </source>
</evidence>
<comment type="caution">
    <text evidence="18">The sequence shown here is derived from an EMBL/GenBank/DDBJ whole genome shotgun (WGS) entry which is preliminary data.</text>
</comment>
<dbReference type="Gene3D" id="3.30.160.20">
    <property type="match status" value="1"/>
</dbReference>
<dbReference type="PANTHER" id="PTHR11207">
    <property type="entry name" value="RIBONUCLEASE III"/>
    <property type="match status" value="1"/>
</dbReference>
<dbReference type="GO" id="GO:0008033">
    <property type="term" value="P:tRNA processing"/>
    <property type="evidence" value="ECO:0007669"/>
    <property type="project" value="UniProtKB-KW"/>
</dbReference>
<comment type="cofactor">
    <cofactor evidence="15">
        <name>Mg(2+)</name>
        <dbReference type="ChEBI" id="CHEBI:18420"/>
    </cofactor>
</comment>
<evidence type="ECO:0000256" key="9">
    <source>
        <dbReference type="ARBA" id="ARBA00022722"/>
    </source>
</evidence>
<dbReference type="PROSITE" id="PS50137">
    <property type="entry name" value="DS_RBD"/>
    <property type="match status" value="1"/>
</dbReference>
<keyword evidence="11 15" id="KW-0255">Endonuclease</keyword>
<dbReference type="SMART" id="SM00535">
    <property type="entry name" value="RIBOc"/>
    <property type="match status" value="1"/>
</dbReference>
<dbReference type="GO" id="GO:0042802">
    <property type="term" value="F:identical protein binding"/>
    <property type="evidence" value="ECO:0007669"/>
    <property type="project" value="UniProtKB-ARBA"/>
</dbReference>
<feature type="binding site" evidence="15">
    <location>
        <position position="51"/>
    </location>
    <ligand>
        <name>Mg(2+)</name>
        <dbReference type="ChEBI" id="CHEBI:18420"/>
    </ligand>
</feature>
<keyword evidence="5 15" id="KW-0963">Cytoplasm</keyword>
<dbReference type="Pfam" id="PF00035">
    <property type="entry name" value="dsrm"/>
    <property type="match status" value="1"/>
</dbReference>
<keyword evidence="14 15" id="KW-0694">RNA-binding</keyword>
<feature type="domain" description="DRBM" evidence="16">
    <location>
        <begin position="164"/>
        <end position="233"/>
    </location>
</feature>
<organism evidence="18 19">
    <name type="scientific">Symbiobacterium thermophilum</name>
    <dbReference type="NCBI Taxonomy" id="2734"/>
    <lineage>
        <taxon>Bacteria</taxon>
        <taxon>Bacillati</taxon>
        <taxon>Bacillota</taxon>
        <taxon>Clostridia</taxon>
        <taxon>Eubacteriales</taxon>
        <taxon>Symbiobacteriaceae</taxon>
        <taxon>Symbiobacterium</taxon>
    </lineage>
</organism>
<keyword evidence="8 15" id="KW-0819">tRNA processing</keyword>
<dbReference type="GO" id="GO:0006397">
    <property type="term" value="P:mRNA processing"/>
    <property type="evidence" value="ECO:0007669"/>
    <property type="project" value="UniProtKB-UniRule"/>
</dbReference>
<evidence type="ECO:0000256" key="6">
    <source>
        <dbReference type="ARBA" id="ARBA00022552"/>
    </source>
</evidence>
<dbReference type="InterPro" id="IPR036389">
    <property type="entry name" value="RNase_III_sf"/>
</dbReference>
<dbReference type="EC" id="3.1.26.3" evidence="15"/>
<evidence type="ECO:0000256" key="13">
    <source>
        <dbReference type="ARBA" id="ARBA00022842"/>
    </source>
</evidence>
<keyword evidence="9 15" id="KW-0540">Nuclease</keyword>
<comment type="subcellular location">
    <subcellularLocation>
        <location evidence="2 15">Cytoplasm</location>
    </subcellularLocation>
</comment>
<dbReference type="Pfam" id="PF14622">
    <property type="entry name" value="Ribonucleas_3_3"/>
    <property type="match status" value="1"/>
</dbReference>
<keyword evidence="7 15" id="KW-0507">mRNA processing</keyword>
<dbReference type="CDD" id="cd10845">
    <property type="entry name" value="DSRM_RNAse_III_family"/>
    <property type="match status" value="1"/>
</dbReference>
<dbReference type="PROSITE" id="PS50142">
    <property type="entry name" value="RNASE_3_2"/>
    <property type="match status" value="1"/>
</dbReference>
<reference evidence="18" key="1">
    <citation type="submission" date="2017-11" db="EMBL/GenBank/DDBJ databases">
        <title>Three new genomes from thermophilic consortium.</title>
        <authorList>
            <person name="Quaggio R."/>
            <person name="Amgarten D."/>
            <person name="Setubal J.C."/>
        </authorList>
    </citation>
    <scope>NUCLEOTIDE SEQUENCE</scope>
    <source>
        <strain evidence="18">ZCTH01-B2</strain>
    </source>
</reference>
<comment type="subunit">
    <text evidence="4 15">Homodimer.</text>
</comment>
<dbReference type="GO" id="GO:0005737">
    <property type="term" value="C:cytoplasm"/>
    <property type="evidence" value="ECO:0007669"/>
    <property type="project" value="UniProtKB-SubCell"/>
</dbReference>
<dbReference type="CDD" id="cd00593">
    <property type="entry name" value="RIBOc"/>
    <property type="match status" value="1"/>
</dbReference>
<dbReference type="InterPro" id="IPR011907">
    <property type="entry name" value="RNase_III"/>
</dbReference>
<accession>A0A953I9R2</accession>
<dbReference type="FunFam" id="3.30.160.20:FF:000003">
    <property type="entry name" value="Ribonuclease 3"/>
    <property type="match status" value="1"/>
</dbReference>
<dbReference type="GO" id="GO:0003725">
    <property type="term" value="F:double-stranded RNA binding"/>
    <property type="evidence" value="ECO:0007669"/>
    <property type="project" value="TreeGrafter"/>
</dbReference>
<evidence type="ECO:0000256" key="1">
    <source>
        <dbReference type="ARBA" id="ARBA00000109"/>
    </source>
</evidence>
<dbReference type="Proteomes" id="UP000732377">
    <property type="component" value="Unassembled WGS sequence"/>
</dbReference>
<dbReference type="AlphaFoldDB" id="A0A953I9R2"/>
<feature type="binding site" evidence="15">
    <location>
        <position position="126"/>
    </location>
    <ligand>
        <name>Mg(2+)</name>
        <dbReference type="ChEBI" id="CHEBI:18420"/>
    </ligand>
</feature>
<dbReference type="GO" id="GO:0010468">
    <property type="term" value="P:regulation of gene expression"/>
    <property type="evidence" value="ECO:0007669"/>
    <property type="project" value="TreeGrafter"/>
</dbReference>
<dbReference type="GO" id="GO:0019843">
    <property type="term" value="F:rRNA binding"/>
    <property type="evidence" value="ECO:0007669"/>
    <property type="project" value="UniProtKB-KW"/>
</dbReference>
<feature type="active site" evidence="15">
    <location>
        <position position="55"/>
    </location>
</feature>
<keyword evidence="12 15" id="KW-0378">Hydrolase</keyword>
<evidence type="ECO:0000256" key="7">
    <source>
        <dbReference type="ARBA" id="ARBA00022664"/>
    </source>
</evidence>
<dbReference type="PROSITE" id="PS00517">
    <property type="entry name" value="RNASE_3_1"/>
    <property type="match status" value="1"/>
</dbReference>
<evidence type="ECO:0000256" key="3">
    <source>
        <dbReference type="ARBA" id="ARBA00010183"/>
    </source>
</evidence>
<sequence length="235" mass="26152">MAVSVLDPGRRAWCAEALGYEFRDESLLLEALTHTTYANEHPRARANERLEFLGDSVLGMVIAAHLYERYPDLPEGELTKIRAAVVCEPSLAERARALGIGRHMRFGRGEAVSGRDRDSTLSDAFEAVVGALYLDGGLEAAQRFVLRELGQLVEAARQGLVRVDYKTQLQEQLQRQGAAAPQYRLLVEEGPAHLRRFQVGVYFEGRLLGTGWGRNKKEAEQEAARQALMPEHHSG</sequence>
<keyword evidence="15" id="KW-0699">rRNA-binding</keyword>
<dbReference type="NCBIfam" id="TIGR02191">
    <property type="entry name" value="RNaseIII"/>
    <property type="match status" value="1"/>
</dbReference>
<protein>
    <recommendedName>
        <fullName evidence="15">Ribonuclease 3</fullName>
        <ecNumber evidence="15">3.1.26.3</ecNumber>
    </recommendedName>
    <alternativeName>
        <fullName evidence="15">Ribonuclease III</fullName>
        <shortName evidence="15">RNase III</shortName>
    </alternativeName>
</protein>
<dbReference type="RefSeq" id="WP_273379224.1">
    <property type="nucleotide sequence ID" value="NZ_JACSIR010000038.1"/>
</dbReference>
<keyword evidence="13 15" id="KW-0460">Magnesium</keyword>
<comment type="catalytic activity">
    <reaction evidence="1 15">
        <text>Endonucleolytic cleavage to 5'-phosphomonoester.</text>
        <dbReference type="EC" id="3.1.26.3"/>
    </reaction>
</comment>
<feature type="active site" evidence="15">
    <location>
        <position position="126"/>
    </location>
</feature>
<dbReference type="FunFam" id="1.10.1520.10:FF:000001">
    <property type="entry name" value="Ribonuclease 3"/>
    <property type="match status" value="1"/>
</dbReference>
<gene>
    <name evidence="15 18" type="primary">rnc</name>
    <name evidence="18" type="ORF">CWE10_08365</name>
</gene>
<evidence type="ECO:0000256" key="8">
    <source>
        <dbReference type="ARBA" id="ARBA00022694"/>
    </source>
</evidence>
<dbReference type="InterPro" id="IPR000999">
    <property type="entry name" value="RNase_III_dom"/>
</dbReference>
<evidence type="ECO:0000256" key="15">
    <source>
        <dbReference type="HAMAP-Rule" id="MF_00104"/>
    </source>
</evidence>
<evidence type="ECO:0000259" key="16">
    <source>
        <dbReference type="PROSITE" id="PS50137"/>
    </source>
</evidence>
<dbReference type="EMBL" id="PIUK01000066">
    <property type="protein sequence ID" value="MBY6276221.1"/>
    <property type="molecule type" value="Genomic_DNA"/>
</dbReference>
<evidence type="ECO:0000259" key="17">
    <source>
        <dbReference type="PROSITE" id="PS50142"/>
    </source>
</evidence>
<keyword evidence="6 15" id="KW-0698">rRNA processing</keyword>